<dbReference type="GO" id="GO:0016717">
    <property type="term" value="F:oxidoreductase activity, acting on paired donors, with oxidation of a pair of donors resulting in the reduction of molecular oxygen to two molecules of water"/>
    <property type="evidence" value="ECO:0007669"/>
    <property type="project" value="InterPro"/>
</dbReference>
<dbReference type="GO" id="GO:0006633">
    <property type="term" value="P:fatty acid biosynthetic process"/>
    <property type="evidence" value="ECO:0007669"/>
    <property type="project" value="UniProtKB-KW"/>
</dbReference>
<evidence type="ECO:0000256" key="10">
    <source>
        <dbReference type="ARBA" id="ARBA00023136"/>
    </source>
</evidence>
<evidence type="ECO:0000256" key="4">
    <source>
        <dbReference type="ARBA" id="ARBA00022692"/>
    </source>
</evidence>
<evidence type="ECO:0000313" key="15">
    <source>
        <dbReference type="Proteomes" id="UP000593892"/>
    </source>
</evidence>
<reference evidence="14 15" key="1">
    <citation type="submission" date="2020-10" db="EMBL/GenBank/DDBJ databases">
        <title>Complete genome sequence of Paludibaculum fermentans P105T, a facultatively anaerobic acidobacterium capable of dissimilatory Fe(III) reduction.</title>
        <authorList>
            <person name="Dedysh S.N."/>
            <person name="Beletsky A.V."/>
            <person name="Kulichevskaya I.S."/>
            <person name="Mardanov A.V."/>
            <person name="Ravin N.V."/>
        </authorList>
    </citation>
    <scope>NUCLEOTIDE SEQUENCE [LARGE SCALE GENOMIC DNA]</scope>
    <source>
        <strain evidence="14 15">P105</strain>
    </source>
</reference>
<keyword evidence="11" id="KW-0275">Fatty acid biosynthesis</keyword>
<feature type="transmembrane region" description="Helical" evidence="12">
    <location>
        <begin position="151"/>
        <end position="172"/>
    </location>
</feature>
<dbReference type="AlphaFoldDB" id="A0A7S7SI35"/>
<evidence type="ECO:0000256" key="2">
    <source>
        <dbReference type="ARBA" id="ARBA00008749"/>
    </source>
</evidence>
<sequence>MTADLVTLTNRRRMNWITIVVLVLFHIGAVAALFMFSWRNLLVAAGLYYLAIGLGISMGYHRLHTHRSYKVPLFLEYFFAVCGALTLEGGPIFWVATHRIHHQKSDQPGDPHSPRDGAWWSHVGWIIFGEANHNNTKMMAKYAPDLAKHKFYLWLNNWHWIPMVALGLILLAVGGLPLMLWGICLRVVVGLHATWLVNSATHMWGARRFNTRDDSRNNWWVALMTFGEGWHNNHHAHPTSARHGLAWYEFDPSWIQIKLLKALGIAKAIRVASISSAVADREAA</sequence>
<keyword evidence="15" id="KW-1185">Reference proteome</keyword>
<keyword evidence="10 12" id="KW-0472">Membrane</keyword>
<evidence type="ECO:0000259" key="13">
    <source>
        <dbReference type="Pfam" id="PF00487"/>
    </source>
</evidence>
<dbReference type="PANTHER" id="PTHR11351:SF31">
    <property type="entry name" value="DESATURASE 1, ISOFORM A-RELATED"/>
    <property type="match status" value="1"/>
</dbReference>
<evidence type="ECO:0000256" key="9">
    <source>
        <dbReference type="ARBA" id="ARBA00023098"/>
    </source>
</evidence>
<dbReference type="KEGG" id="pfer:IRI77_22805"/>
<feature type="transmembrane region" description="Helical" evidence="12">
    <location>
        <begin position="41"/>
        <end position="61"/>
    </location>
</feature>
<keyword evidence="4 12" id="KW-0812">Transmembrane</keyword>
<accession>A0A7S7SI35</accession>
<feature type="transmembrane region" description="Helical" evidence="12">
    <location>
        <begin position="73"/>
        <end position="96"/>
    </location>
</feature>
<evidence type="ECO:0000313" key="14">
    <source>
        <dbReference type="EMBL" id="QOY85644.1"/>
    </source>
</evidence>
<evidence type="ECO:0000256" key="8">
    <source>
        <dbReference type="ARBA" id="ARBA00023004"/>
    </source>
</evidence>
<evidence type="ECO:0000256" key="7">
    <source>
        <dbReference type="ARBA" id="ARBA00023002"/>
    </source>
</evidence>
<keyword evidence="8" id="KW-0408">Iron</keyword>
<dbReference type="PANTHER" id="PTHR11351">
    <property type="entry name" value="ACYL-COA DESATURASE"/>
    <property type="match status" value="1"/>
</dbReference>
<keyword evidence="7" id="KW-0560">Oxidoreductase</keyword>
<keyword evidence="3" id="KW-0444">Lipid biosynthesis</keyword>
<evidence type="ECO:0000256" key="1">
    <source>
        <dbReference type="ARBA" id="ARBA00004141"/>
    </source>
</evidence>
<dbReference type="CDD" id="cd03505">
    <property type="entry name" value="Delta9-FADS-like"/>
    <property type="match status" value="1"/>
</dbReference>
<dbReference type="EMBL" id="CP063849">
    <property type="protein sequence ID" value="QOY85644.1"/>
    <property type="molecule type" value="Genomic_DNA"/>
</dbReference>
<protein>
    <submittedName>
        <fullName evidence="14">Fatty acid desaturase</fullName>
    </submittedName>
</protein>
<organism evidence="14 15">
    <name type="scientific">Paludibaculum fermentans</name>
    <dbReference type="NCBI Taxonomy" id="1473598"/>
    <lineage>
        <taxon>Bacteria</taxon>
        <taxon>Pseudomonadati</taxon>
        <taxon>Acidobacteriota</taxon>
        <taxon>Terriglobia</taxon>
        <taxon>Bryobacterales</taxon>
        <taxon>Bryobacteraceae</taxon>
        <taxon>Paludibaculum</taxon>
    </lineage>
</organism>
<keyword evidence="5" id="KW-0276">Fatty acid metabolism</keyword>
<dbReference type="PRINTS" id="PR00075">
    <property type="entry name" value="FACDDSATRASE"/>
</dbReference>
<keyword evidence="6 12" id="KW-1133">Transmembrane helix</keyword>
<evidence type="ECO:0000256" key="12">
    <source>
        <dbReference type="SAM" id="Phobius"/>
    </source>
</evidence>
<evidence type="ECO:0000256" key="3">
    <source>
        <dbReference type="ARBA" id="ARBA00022516"/>
    </source>
</evidence>
<dbReference type="GO" id="GO:0016020">
    <property type="term" value="C:membrane"/>
    <property type="evidence" value="ECO:0007669"/>
    <property type="project" value="UniProtKB-SubCell"/>
</dbReference>
<keyword evidence="9" id="KW-0443">Lipid metabolism</keyword>
<dbReference type="InterPro" id="IPR005804">
    <property type="entry name" value="FA_desaturase_dom"/>
</dbReference>
<comment type="subcellular location">
    <subcellularLocation>
        <location evidence="1">Membrane</location>
        <topology evidence="1">Multi-pass membrane protein</topology>
    </subcellularLocation>
</comment>
<feature type="domain" description="Fatty acid desaturase" evidence="13">
    <location>
        <begin position="43"/>
        <end position="250"/>
    </location>
</feature>
<evidence type="ECO:0000256" key="5">
    <source>
        <dbReference type="ARBA" id="ARBA00022832"/>
    </source>
</evidence>
<dbReference type="RefSeq" id="WP_194447314.1">
    <property type="nucleotide sequence ID" value="NZ_CP063849.1"/>
</dbReference>
<dbReference type="Proteomes" id="UP000593892">
    <property type="component" value="Chromosome"/>
</dbReference>
<evidence type="ECO:0000256" key="6">
    <source>
        <dbReference type="ARBA" id="ARBA00022989"/>
    </source>
</evidence>
<name>A0A7S7SI35_PALFE</name>
<dbReference type="InterPro" id="IPR015876">
    <property type="entry name" value="Acyl-CoA_DS"/>
</dbReference>
<feature type="transmembrane region" description="Helical" evidence="12">
    <location>
        <begin position="14"/>
        <end position="34"/>
    </location>
</feature>
<evidence type="ECO:0000256" key="11">
    <source>
        <dbReference type="ARBA" id="ARBA00023160"/>
    </source>
</evidence>
<comment type="similarity">
    <text evidence="2">Belongs to the fatty acid desaturase type 2 family.</text>
</comment>
<gene>
    <name evidence="14" type="ORF">IRI77_22805</name>
</gene>
<proteinExistence type="inferred from homology"/>
<dbReference type="Pfam" id="PF00487">
    <property type="entry name" value="FA_desaturase"/>
    <property type="match status" value="1"/>
</dbReference>